<gene>
    <name evidence="1" type="ORF">AS202_13230</name>
</gene>
<reference evidence="1 2" key="1">
    <citation type="journal article" date="2016" name="J. Zhejiang Univ. Sci. B">
        <title>Antibiotic resistance mechanisms of Myroides sp.</title>
        <authorList>
            <person name="Hu S."/>
            <person name="Yuan S."/>
            <person name="Qu H."/>
            <person name="Jiang T."/>
            <person name="Zhou Y."/>
            <person name="Wang M."/>
            <person name="Ming D."/>
        </authorList>
    </citation>
    <scope>NUCLEOTIDE SEQUENCE [LARGE SCALE GENOMIC DNA]</scope>
    <source>
        <strain evidence="1 2">PR63039</strain>
    </source>
</reference>
<organism evidence="1 2">
    <name type="scientific">Myroides odoratimimus</name>
    <dbReference type="NCBI Taxonomy" id="76832"/>
    <lineage>
        <taxon>Bacteria</taxon>
        <taxon>Pseudomonadati</taxon>
        <taxon>Bacteroidota</taxon>
        <taxon>Flavobacteriia</taxon>
        <taxon>Flavobacteriales</taxon>
        <taxon>Flavobacteriaceae</taxon>
        <taxon>Myroides</taxon>
    </lineage>
</organism>
<dbReference type="KEGG" id="mod:AS202_13230"/>
<sequence>MDRLIDVQTVCHGRYQIWTALVEMRMSHWVNTFVIRDAITHEAVLDTGSNTWDLENYREENNQLILIFRIYPEGNVSYTLTVDFDLQKIIYEGQLYDFNSLNTIISK</sequence>
<dbReference type="Proteomes" id="UP000069030">
    <property type="component" value="Chromosome"/>
</dbReference>
<accession>A0AAI8C6Y4</accession>
<protein>
    <submittedName>
        <fullName evidence="1">Uncharacterized protein</fullName>
    </submittedName>
</protein>
<dbReference type="AlphaFoldDB" id="A0AAI8C6Y4"/>
<proteinExistence type="predicted"/>
<name>A0AAI8C6Y4_9FLAO</name>
<evidence type="ECO:0000313" key="2">
    <source>
        <dbReference type="Proteomes" id="UP000069030"/>
    </source>
</evidence>
<dbReference type="EMBL" id="CP013690">
    <property type="protein sequence ID" value="ALU27055.1"/>
    <property type="molecule type" value="Genomic_DNA"/>
</dbReference>
<dbReference type="GeneID" id="66975678"/>
<evidence type="ECO:0000313" key="1">
    <source>
        <dbReference type="EMBL" id="ALU27055.1"/>
    </source>
</evidence>
<dbReference type="RefSeq" id="WP_006261041.1">
    <property type="nucleotide sequence ID" value="NZ_CP013690.1"/>
</dbReference>